<dbReference type="EMBL" id="JBBUTH010000011">
    <property type="protein sequence ID" value="MEK8053349.1"/>
    <property type="molecule type" value="Genomic_DNA"/>
</dbReference>
<accession>A0ABU9CNF2</accession>
<dbReference type="InterPro" id="IPR011761">
    <property type="entry name" value="ATP-grasp"/>
</dbReference>
<comment type="caution">
    <text evidence="3">The sequence shown here is derived from an EMBL/GenBank/DDBJ whole genome shotgun (WGS) entry which is preliminary data.</text>
</comment>
<dbReference type="RefSeq" id="WP_341413089.1">
    <property type="nucleotide sequence ID" value="NZ_JBBUTH010000011.1"/>
</dbReference>
<keyword evidence="4" id="KW-1185">Reference proteome</keyword>
<protein>
    <recommendedName>
        <fullName evidence="2">ATP-grasp domain-containing protein</fullName>
    </recommendedName>
</protein>
<dbReference type="Proteomes" id="UP001365405">
    <property type="component" value="Unassembled WGS sequence"/>
</dbReference>
<evidence type="ECO:0000313" key="3">
    <source>
        <dbReference type="EMBL" id="MEK8053349.1"/>
    </source>
</evidence>
<dbReference type="PROSITE" id="PS50975">
    <property type="entry name" value="ATP_GRASP"/>
    <property type="match status" value="1"/>
</dbReference>
<sequence>MTTPPINARFAALVLGVDSHGLAAVRALNQAGVPTYALDKDTSLPGARSNQFRRLFSTPSFEAADLLPVLRQVRQQLSAYDEVALMAMNDRQVEVIGRHQAAVTADYRVAWIDQADTILRLQRKNELETHSRQHGLNYPRTVQFDSPGDANLAMSMRFPMIIKPVRPLSSFKTQMAANPADLDRWLQRYQADLPILGQEFIAGDDRAIYFGALLLERGRLLFGMTGRKLASYPPSRGQTTVAETVDEPQVLQLTQQFFAGLRLSGPVSLELKRAPDGSFWVIEPTVGRTDFWVGLCIGAGFNQPLMEFQLATGQPVTMPTRTEGCTWYDSERDPTAYPRLALNNRCLRPLNHRQVFSYLHSSDWRPAIHAVGRRLRSVVLWSF</sequence>
<reference evidence="3 4" key="1">
    <citation type="submission" date="2024-04" db="EMBL/GenBank/DDBJ databases">
        <title>Novel species of the genus Ideonella isolated from streams.</title>
        <authorList>
            <person name="Lu H."/>
        </authorList>
    </citation>
    <scope>NUCLEOTIDE SEQUENCE [LARGE SCALE GENOMIC DNA]</scope>
    <source>
        <strain evidence="3 4">DXS22W</strain>
    </source>
</reference>
<name>A0ABU9CNF2_9BURK</name>
<evidence type="ECO:0000256" key="1">
    <source>
        <dbReference type="PROSITE-ProRule" id="PRU00409"/>
    </source>
</evidence>
<keyword evidence="1" id="KW-0547">Nucleotide-binding</keyword>
<gene>
    <name evidence="3" type="ORF">AACH10_24040</name>
</gene>
<organism evidence="3 4">
    <name type="scientific">Pseudaquabacterium inlustre</name>
    <dbReference type="NCBI Taxonomy" id="2984192"/>
    <lineage>
        <taxon>Bacteria</taxon>
        <taxon>Pseudomonadati</taxon>
        <taxon>Pseudomonadota</taxon>
        <taxon>Betaproteobacteria</taxon>
        <taxon>Burkholderiales</taxon>
        <taxon>Sphaerotilaceae</taxon>
        <taxon>Pseudaquabacterium</taxon>
    </lineage>
</organism>
<keyword evidence="1" id="KW-0067">ATP-binding</keyword>
<feature type="domain" description="ATP-grasp" evidence="2">
    <location>
        <begin position="128"/>
        <end position="312"/>
    </location>
</feature>
<proteinExistence type="predicted"/>
<evidence type="ECO:0000259" key="2">
    <source>
        <dbReference type="PROSITE" id="PS50975"/>
    </source>
</evidence>
<dbReference type="SUPFAM" id="SSF56059">
    <property type="entry name" value="Glutathione synthetase ATP-binding domain-like"/>
    <property type="match status" value="1"/>
</dbReference>
<dbReference type="Gene3D" id="3.30.470.20">
    <property type="entry name" value="ATP-grasp fold, B domain"/>
    <property type="match status" value="1"/>
</dbReference>
<evidence type="ECO:0000313" key="4">
    <source>
        <dbReference type="Proteomes" id="UP001365405"/>
    </source>
</evidence>